<dbReference type="Pfam" id="PF07716">
    <property type="entry name" value="bZIP_2"/>
    <property type="match status" value="1"/>
</dbReference>
<evidence type="ECO:0000313" key="3">
    <source>
        <dbReference type="EMBL" id="GAU38259.1"/>
    </source>
</evidence>
<dbReference type="GO" id="GO:0000981">
    <property type="term" value="F:DNA-binding transcription factor activity, RNA polymerase II-specific"/>
    <property type="evidence" value="ECO:0007669"/>
    <property type="project" value="TreeGrafter"/>
</dbReference>
<proteinExistence type="predicted"/>
<feature type="domain" description="BZIP" evidence="2">
    <location>
        <begin position="78"/>
        <end position="146"/>
    </location>
</feature>
<dbReference type="PANTHER" id="PTHR23334">
    <property type="entry name" value="CCAAT/ENHANCER BINDING PROTEIN"/>
    <property type="match status" value="1"/>
</dbReference>
<dbReference type="GO" id="GO:0006351">
    <property type="term" value="P:DNA-templated transcription"/>
    <property type="evidence" value="ECO:0007669"/>
    <property type="project" value="InterPro"/>
</dbReference>
<dbReference type="AlphaFoldDB" id="A0A2Z6P3L6"/>
<evidence type="ECO:0000259" key="2">
    <source>
        <dbReference type="SMART" id="SM00338"/>
    </source>
</evidence>
<reference evidence="4" key="1">
    <citation type="journal article" date="2017" name="Front. Plant Sci.">
        <title>Climate Clever Clovers: New Paradigm to Reduce the Environmental Footprint of Ruminants by Breeding Low Methanogenic Forages Utilizing Haplotype Variation.</title>
        <authorList>
            <person name="Kaur P."/>
            <person name="Appels R."/>
            <person name="Bayer P.E."/>
            <person name="Keeble-Gagnere G."/>
            <person name="Wang J."/>
            <person name="Hirakawa H."/>
            <person name="Shirasawa K."/>
            <person name="Vercoe P."/>
            <person name="Stefanova K."/>
            <person name="Durmic Z."/>
            <person name="Nichols P."/>
            <person name="Revell C."/>
            <person name="Isobe S.N."/>
            <person name="Edwards D."/>
            <person name="Erskine W."/>
        </authorList>
    </citation>
    <scope>NUCLEOTIDE SEQUENCE [LARGE SCALE GENOMIC DNA]</scope>
    <source>
        <strain evidence="4">cv. Daliak</strain>
    </source>
</reference>
<sequence>MDDVSSEISDKLSDNVLFSNPESCSNFQASTSLNTVTELSKNTTKTCTHTHTCNPPGPDDAIHTHTCFHTHTRVFASEDDTNSRPKRTSGNREAVKKYREKKKAQTAYLEEEVKKLKLLNQQLLRKLQGQALLEAELLRLRKVFVQLKGKIDSELGYFPFQKQCFPSSIYKGDANLVSTSQPVDLELCSTETSD</sequence>
<accession>A0A2Z6P3L6</accession>
<dbReference type="PANTHER" id="PTHR23334:SF20">
    <property type="entry name" value="BASIC LEUCINE ZIPPER 24"/>
    <property type="match status" value="1"/>
</dbReference>
<gene>
    <name evidence="3" type="ORF">TSUD_119380</name>
</gene>
<dbReference type="EMBL" id="DF973708">
    <property type="protein sequence ID" value="GAU38259.1"/>
    <property type="molecule type" value="Genomic_DNA"/>
</dbReference>
<dbReference type="Proteomes" id="UP000242715">
    <property type="component" value="Unassembled WGS sequence"/>
</dbReference>
<protein>
    <recommendedName>
        <fullName evidence="2">BZIP domain-containing protein</fullName>
    </recommendedName>
</protein>
<evidence type="ECO:0000313" key="4">
    <source>
        <dbReference type="Proteomes" id="UP000242715"/>
    </source>
</evidence>
<name>A0A2Z6P3L6_TRISU</name>
<dbReference type="OrthoDB" id="1918304at2759"/>
<dbReference type="InterPro" id="IPR046347">
    <property type="entry name" value="bZIP_sf"/>
</dbReference>
<dbReference type="InterPro" id="IPR004827">
    <property type="entry name" value="bZIP"/>
</dbReference>
<keyword evidence="4" id="KW-1185">Reference proteome</keyword>
<evidence type="ECO:0000256" key="1">
    <source>
        <dbReference type="SAM" id="MobiDB-lite"/>
    </source>
</evidence>
<dbReference type="GO" id="GO:0000978">
    <property type="term" value="F:RNA polymerase II cis-regulatory region sequence-specific DNA binding"/>
    <property type="evidence" value="ECO:0007669"/>
    <property type="project" value="TreeGrafter"/>
</dbReference>
<dbReference type="Gene3D" id="1.20.5.170">
    <property type="match status" value="1"/>
</dbReference>
<dbReference type="CDD" id="cd14686">
    <property type="entry name" value="bZIP"/>
    <property type="match status" value="1"/>
</dbReference>
<feature type="region of interest" description="Disordered" evidence="1">
    <location>
        <begin position="78"/>
        <end position="99"/>
    </location>
</feature>
<dbReference type="InterPro" id="IPR031106">
    <property type="entry name" value="C/EBP"/>
</dbReference>
<dbReference type="SMART" id="SM00338">
    <property type="entry name" value="BRLZ"/>
    <property type="match status" value="1"/>
</dbReference>
<dbReference type="SUPFAM" id="SSF57959">
    <property type="entry name" value="Leucine zipper domain"/>
    <property type="match status" value="1"/>
</dbReference>
<organism evidence="3 4">
    <name type="scientific">Trifolium subterraneum</name>
    <name type="common">Subterranean clover</name>
    <dbReference type="NCBI Taxonomy" id="3900"/>
    <lineage>
        <taxon>Eukaryota</taxon>
        <taxon>Viridiplantae</taxon>
        <taxon>Streptophyta</taxon>
        <taxon>Embryophyta</taxon>
        <taxon>Tracheophyta</taxon>
        <taxon>Spermatophyta</taxon>
        <taxon>Magnoliopsida</taxon>
        <taxon>eudicotyledons</taxon>
        <taxon>Gunneridae</taxon>
        <taxon>Pentapetalae</taxon>
        <taxon>rosids</taxon>
        <taxon>fabids</taxon>
        <taxon>Fabales</taxon>
        <taxon>Fabaceae</taxon>
        <taxon>Papilionoideae</taxon>
        <taxon>50 kb inversion clade</taxon>
        <taxon>NPAAA clade</taxon>
        <taxon>Hologalegina</taxon>
        <taxon>IRL clade</taxon>
        <taxon>Trifolieae</taxon>
        <taxon>Trifolium</taxon>
    </lineage>
</organism>